<reference evidence="2" key="2">
    <citation type="submission" date="2023-04" db="EMBL/GenBank/DDBJ databases">
        <authorList>
            <person name="Bu L."/>
            <person name="Lu L."/>
            <person name="Laidemitt M.R."/>
            <person name="Zhang S.M."/>
            <person name="Mutuku M."/>
            <person name="Mkoji G."/>
            <person name="Steinauer M."/>
            <person name="Loker E.S."/>
        </authorList>
    </citation>
    <scope>NUCLEOTIDE SEQUENCE</scope>
    <source>
        <strain evidence="2">KasaAsao</strain>
        <tissue evidence="2">Whole Snail</tissue>
    </source>
</reference>
<name>A0AAD8AN29_BIOPF</name>
<protein>
    <submittedName>
        <fullName evidence="2">Uncharacterized protein</fullName>
    </submittedName>
</protein>
<accession>A0AAD8AN29</accession>
<evidence type="ECO:0000313" key="3">
    <source>
        <dbReference type="Proteomes" id="UP001233172"/>
    </source>
</evidence>
<proteinExistence type="predicted"/>
<evidence type="ECO:0000313" key="2">
    <source>
        <dbReference type="EMBL" id="KAK0039286.1"/>
    </source>
</evidence>
<sequence length="202" mass="22078">MRPTTDTARARGPKSKGSRRATISSADPSYWETAYVRVSMPHTVADQRIPPYRALALALPPVSQPDTVRTRRAITELSASLCLAPPPLVDLSRLDWRGLVLGMFSHAPRVSVQTVYFLRDFFVEVYVIESLRTSTRVSSGFVLLRHSSPSFGSQRARSSSAPLTTQTGRAGGAPPARGKRIPPGSARGDPRFHCAFGFRTAQ</sequence>
<dbReference type="Proteomes" id="UP001233172">
    <property type="component" value="Unassembled WGS sequence"/>
</dbReference>
<evidence type="ECO:0000256" key="1">
    <source>
        <dbReference type="SAM" id="MobiDB-lite"/>
    </source>
</evidence>
<feature type="region of interest" description="Disordered" evidence="1">
    <location>
        <begin position="148"/>
        <end position="190"/>
    </location>
</feature>
<comment type="caution">
    <text evidence="2">The sequence shown here is derived from an EMBL/GenBank/DDBJ whole genome shotgun (WGS) entry which is preliminary data.</text>
</comment>
<reference evidence="2" key="1">
    <citation type="journal article" date="2023" name="PLoS Negl. Trop. Dis.">
        <title>A genome sequence for Biomphalaria pfeifferi, the major vector snail for the human-infecting parasite Schistosoma mansoni.</title>
        <authorList>
            <person name="Bu L."/>
            <person name="Lu L."/>
            <person name="Laidemitt M.R."/>
            <person name="Zhang S.M."/>
            <person name="Mutuku M."/>
            <person name="Mkoji G."/>
            <person name="Steinauer M."/>
            <person name="Loker E.S."/>
        </authorList>
    </citation>
    <scope>NUCLEOTIDE SEQUENCE</scope>
    <source>
        <strain evidence="2">KasaAsao</strain>
    </source>
</reference>
<feature type="region of interest" description="Disordered" evidence="1">
    <location>
        <begin position="1"/>
        <end position="24"/>
    </location>
</feature>
<dbReference type="EMBL" id="JASAOG010000468">
    <property type="protein sequence ID" value="KAK0039286.1"/>
    <property type="molecule type" value="Genomic_DNA"/>
</dbReference>
<keyword evidence="3" id="KW-1185">Reference proteome</keyword>
<gene>
    <name evidence="2" type="ORF">Bpfe_031289</name>
</gene>
<organism evidence="2 3">
    <name type="scientific">Biomphalaria pfeifferi</name>
    <name type="common">Bloodfluke planorb</name>
    <name type="synonym">Freshwater snail</name>
    <dbReference type="NCBI Taxonomy" id="112525"/>
    <lineage>
        <taxon>Eukaryota</taxon>
        <taxon>Metazoa</taxon>
        <taxon>Spiralia</taxon>
        <taxon>Lophotrochozoa</taxon>
        <taxon>Mollusca</taxon>
        <taxon>Gastropoda</taxon>
        <taxon>Heterobranchia</taxon>
        <taxon>Euthyneura</taxon>
        <taxon>Panpulmonata</taxon>
        <taxon>Hygrophila</taxon>
        <taxon>Lymnaeoidea</taxon>
        <taxon>Planorbidae</taxon>
        <taxon>Biomphalaria</taxon>
    </lineage>
</organism>
<feature type="compositionally biased region" description="Low complexity" evidence="1">
    <location>
        <begin position="172"/>
        <end position="184"/>
    </location>
</feature>
<dbReference type="AlphaFoldDB" id="A0AAD8AN29"/>
<feature type="compositionally biased region" description="Polar residues" evidence="1">
    <location>
        <begin position="148"/>
        <end position="167"/>
    </location>
</feature>